<dbReference type="InterPro" id="IPR010432">
    <property type="entry name" value="RDD"/>
</dbReference>
<organism evidence="9 10">
    <name type="scientific">Pseudoxanthomonas wuyuanensis</name>
    <dbReference type="NCBI Taxonomy" id="1073196"/>
    <lineage>
        <taxon>Bacteria</taxon>
        <taxon>Pseudomonadati</taxon>
        <taxon>Pseudomonadota</taxon>
        <taxon>Gammaproteobacteria</taxon>
        <taxon>Lysobacterales</taxon>
        <taxon>Lysobacteraceae</taxon>
        <taxon>Pseudoxanthomonas</taxon>
    </lineage>
</organism>
<evidence type="ECO:0000256" key="3">
    <source>
        <dbReference type="ARBA" id="ARBA00022692"/>
    </source>
</evidence>
<keyword evidence="10" id="KW-1185">Reference proteome</keyword>
<keyword evidence="4 7" id="KW-1133">Transmembrane helix</keyword>
<dbReference type="PANTHER" id="PTHR36115">
    <property type="entry name" value="PROLINE-RICH ANTIGEN HOMOLOG-RELATED"/>
    <property type="match status" value="1"/>
</dbReference>
<dbReference type="Proteomes" id="UP000219374">
    <property type="component" value="Unassembled WGS sequence"/>
</dbReference>
<dbReference type="AlphaFoldDB" id="A0A286D978"/>
<keyword evidence="5 7" id="KW-0472">Membrane</keyword>
<evidence type="ECO:0000256" key="7">
    <source>
        <dbReference type="SAM" id="Phobius"/>
    </source>
</evidence>
<dbReference type="Pfam" id="PF06271">
    <property type="entry name" value="RDD"/>
    <property type="match status" value="1"/>
</dbReference>
<dbReference type="InterPro" id="IPR051791">
    <property type="entry name" value="Pra-immunoreactive"/>
</dbReference>
<evidence type="ECO:0000313" key="9">
    <source>
        <dbReference type="EMBL" id="SOD55209.1"/>
    </source>
</evidence>
<protein>
    <submittedName>
        <fullName evidence="9">Uncharacterized membrane protein YckC, RDD family</fullName>
    </submittedName>
</protein>
<keyword evidence="3 7" id="KW-0812">Transmembrane</keyword>
<reference evidence="9 10" key="1">
    <citation type="submission" date="2017-09" db="EMBL/GenBank/DDBJ databases">
        <authorList>
            <person name="Ehlers B."/>
            <person name="Leendertz F.H."/>
        </authorList>
    </citation>
    <scope>NUCLEOTIDE SEQUENCE [LARGE SCALE GENOMIC DNA]</scope>
    <source>
        <strain evidence="9 10">CGMCC 1.10978</strain>
    </source>
</reference>
<dbReference type="RefSeq" id="WP_097122469.1">
    <property type="nucleotide sequence ID" value="NZ_OCND01000006.1"/>
</dbReference>
<evidence type="ECO:0000256" key="4">
    <source>
        <dbReference type="ARBA" id="ARBA00022989"/>
    </source>
</evidence>
<keyword evidence="2" id="KW-1003">Cell membrane</keyword>
<accession>A0A286D978</accession>
<feature type="region of interest" description="Disordered" evidence="6">
    <location>
        <begin position="1"/>
        <end position="20"/>
    </location>
</feature>
<sequence>MQALNPYRPPAAPLQAGPASEQPLAPRWQRLLAYLLDSLLVIAAWGFTGWAVARWTGFDPSAPSGSAEVPSDLMQAILQPGAIPDQVLGFAVFLLLQGPLLFLRQQTLGKAVLGLRIVDISGRKAGFARIVLTRELPLWLLGVLPLGAVAGLLEQLLILRKDRRCLHDHVAGTKVVKLGRSNG</sequence>
<feature type="domain" description="RDD" evidence="8">
    <location>
        <begin position="25"/>
        <end position="172"/>
    </location>
</feature>
<evidence type="ECO:0000256" key="1">
    <source>
        <dbReference type="ARBA" id="ARBA00004651"/>
    </source>
</evidence>
<evidence type="ECO:0000256" key="6">
    <source>
        <dbReference type="SAM" id="MobiDB-lite"/>
    </source>
</evidence>
<evidence type="ECO:0000256" key="2">
    <source>
        <dbReference type="ARBA" id="ARBA00022475"/>
    </source>
</evidence>
<proteinExistence type="predicted"/>
<evidence type="ECO:0000256" key="5">
    <source>
        <dbReference type="ARBA" id="ARBA00023136"/>
    </source>
</evidence>
<feature type="transmembrane region" description="Helical" evidence="7">
    <location>
        <begin position="138"/>
        <end position="159"/>
    </location>
</feature>
<evidence type="ECO:0000313" key="10">
    <source>
        <dbReference type="Proteomes" id="UP000219374"/>
    </source>
</evidence>
<gene>
    <name evidence="9" type="ORF">SAMN06296416_106176</name>
</gene>
<dbReference type="EMBL" id="OCND01000006">
    <property type="protein sequence ID" value="SOD55209.1"/>
    <property type="molecule type" value="Genomic_DNA"/>
</dbReference>
<evidence type="ECO:0000259" key="8">
    <source>
        <dbReference type="Pfam" id="PF06271"/>
    </source>
</evidence>
<comment type="subcellular location">
    <subcellularLocation>
        <location evidence="1">Cell membrane</location>
        <topology evidence="1">Multi-pass membrane protein</topology>
    </subcellularLocation>
</comment>
<feature type="transmembrane region" description="Helical" evidence="7">
    <location>
        <begin position="31"/>
        <end position="53"/>
    </location>
</feature>
<dbReference type="GO" id="GO:0005886">
    <property type="term" value="C:plasma membrane"/>
    <property type="evidence" value="ECO:0007669"/>
    <property type="project" value="UniProtKB-SubCell"/>
</dbReference>
<name>A0A286D978_9GAMM</name>
<dbReference type="OrthoDB" id="8612316at2"/>